<dbReference type="SMART" id="SM00364">
    <property type="entry name" value="LRR_BAC"/>
    <property type="match status" value="3"/>
</dbReference>
<dbReference type="GO" id="GO:0005737">
    <property type="term" value="C:cytoplasm"/>
    <property type="evidence" value="ECO:0007669"/>
    <property type="project" value="TreeGrafter"/>
</dbReference>
<dbReference type="InterPro" id="IPR032675">
    <property type="entry name" value="LRR_dom_sf"/>
</dbReference>
<name>A0A8X7V270_BRACI</name>
<sequence>MSLTPVFCLHVLDTRLYCLMILLHDIENLINLEILNVSQNFQYLSSLPASIGLLMNLIKLDVSYNKITTLPESVGCMRRLRKLSVEGNPLVSLPEEVMEQSLQVVREYLTQKMNGSSPRSPSKKKSWGFGKLVKYGTFNGG</sequence>
<comment type="caution">
    <text evidence="3">The sequence shown here is derived from an EMBL/GenBank/DDBJ whole genome shotgun (WGS) entry which is preliminary data.</text>
</comment>
<dbReference type="OrthoDB" id="1668230at2759"/>
<evidence type="ECO:0000256" key="1">
    <source>
        <dbReference type="ARBA" id="ARBA00022614"/>
    </source>
</evidence>
<dbReference type="AlphaFoldDB" id="A0A8X7V270"/>
<protein>
    <submittedName>
        <fullName evidence="3">Uncharacterized protein</fullName>
    </submittedName>
</protein>
<organism evidence="3 4">
    <name type="scientific">Brassica carinata</name>
    <name type="common">Ethiopian mustard</name>
    <name type="synonym">Abyssinian cabbage</name>
    <dbReference type="NCBI Taxonomy" id="52824"/>
    <lineage>
        <taxon>Eukaryota</taxon>
        <taxon>Viridiplantae</taxon>
        <taxon>Streptophyta</taxon>
        <taxon>Embryophyta</taxon>
        <taxon>Tracheophyta</taxon>
        <taxon>Spermatophyta</taxon>
        <taxon>Magnoliopsida</taxon>
        <taxon>eudicotyledons</taxon>
        <taxon>Gunneridae</taxon>
        <taxon>Pentapetalae</taxon>
        <taxon>rosids</taxon>
        <taxon>malvids</taxon>
        <taxon>Brassicales</taxon>
        <taxon>Brassicaceae</taxon>
        <taxon>Brassiceae</taxon>
        <taxon>Brassica</taxon>
    </lineage>
</organism>
<accession>A0A8X7V270</accession>
<dbReference type="Pfam" id="PF13855">
    <property type="entry name" value="LRR_8"/>
    <property type="match status" value="1"/>
</dbReference>
<dbReference type="Proteomes" id="UP000886595">
    <property type="component" value="Unassembled WGS sequence"/>
</dbReference>
<dbReference type="InterPro" id="IPR050216">
    <property type="entry name" value="LRR_domain-containing"/>
</dbReference>
<dbReference type="Gene3D" id="3.80.10.10">
    <property type="entry name" value="Ribonuclease Inhibitor"/>
    <property type="match status" value="1"/>
</dbReference>
<evidence type="ECO:0000313" key="3">
    <source>
        <dbReference type="EMBL" id="KAG2298381.1"/>
    </source>
</evidence>
<keyword evidence="2" id="KW-0677">Repeat</keyword>
<dbReference type="SUPFAM" id="SSF52058">
    <property type="entry name" value="L domain-like"/>
    <property type="match status" value="1"/>
</dbReference>
<gene>
    <name evidence="3" type="ORF">Bca52824_034853</name>
</gene>
<proteinExistence type="predicted"/>
<dbReference type="EMBL" id="JAAMPC010000008">
    <property type="protein sequence ID" value="KAG2298381.1"/>
    <property type="molecule type" value="Genomic_DNA"/>
</dbReference>
<dbReference type="PANTHER" id="PTHR48051">
    <property type="match status" value="1"/>
</dbReference>
<dbReference type="PANTHER" id="PTHR48051:SF1">
    <property type="entry name" value="RAS SUPPRESSOR PROTEIN 1"/>
    <property type="match status" value="1"/>
</dbReference>
<dbReference type="InterPro" id="IPR001611">
    <property type="entry name" value="Leu-rich_rpt"/>
</dbReference>
<reference evidence="3 4" key="1">
    <citation type="submission" date="2020-02" db="EMBL/GenBank/DDBJ databases">
        <authorList>
            <person name="Ma Q."/>
            <person name="Huang Y."/>
            <person name="Song X."/>
            <person name="Pei D."/>
        </authorList>
    </citation>
    <scope>NUCLEOTIDE SEQUENCE [LARGE SCALE GENOMIC DNA]</scope>
    <source>
        <strain evidence="3">Sxm20200214</strain>
        <tissue evidence="3">Leaf</tissue>
    </source>
</reference>
<evidence type="ECO:0000256" key="2">
    <source>
        <dbReference type="ARBA" id="ARBA00022737"/>
    </source>
</evidence>
<keyword evidence="1" id="KW-0433">Leucine-rich repeat</keyword>
<evidence type="ECO:0000313" key="4">
    <source>
        <dbReference type="Proteomes" id="UP000886595"/>
    </source>
</evidence>
<keyword evidence="4" id="KW-1185">Reference proteome</keyword>
<dbReference type="PROSITE" id="PS51450">
    <property type="entry name" value="LRR"/>
    <property type="match status" value="1"/>
</dbReference>